<evidence type="ECO:0000256" key="6">
    <source>
        <dbReference type="ARBA" id="ARBA00022801"/>
    </source>
</evidence>
<sequence>MLSIVLAIVAVVVDQVTKWLVATRMALYSEIEIIPGFFSLQYVHNTGAAFGMLRNGRWFFVAVAALAVAGILYYLRQPESRHPLLRVALGLVMGGAVGNMIDRIATGRVVDFLLFYWRDYSFPNFNVADICVTVGVGLLFLHLVLVERKGTA</sequence>
<comment type="similarity">
    <text evidence="1 9 11">Belongs to the peptidase A8 family.</text>
</comment>
<comment type="subcellular location">
    <subcellularLocation>
        <location evidence="9">Cell membrane</location>
        <topology evidence="9">Multi-pass membrane protein</topology>
    </subcellularLocation>
</comment>
<evidence type="ECO:0000256" key="7">
    <source>
        <dbReference type="ARBA" id="ARBA00022989"/>
    </source>
</evidence>
<feature type="active site" evidence="9">
    <location>
        <position position="111"/>
    </location>
</feature>
<dbReference type="EMBL" id="PIUK01000006">
    <property type="protein sequence ID" value="MBY6274901.1"/>
    <property type="molecule type" value="Genomic_DNA"/>
</dbReference>
<dbReference type="Pfam" id="PF01252">
    <property type="entry name" value="Peptidase_A8"/>
    <property type="match status" value="1"/>
</dbReference>
<dbReference type="PANTHER" id="PTHR33695:SF1">
    <property type="entry name" value="LIPOPROTEIN SIGNAL PEPTIDASE"/>
    <property type="match status" value="1"/>
</dbReference>
<comment type="caution">
    <text evidence="9">Lacks conserved residue(s) required for the propagation of feature annotation.</text>
</comment>
<evidence type="ECO:0000256" key="11">
    <source>
        <dbReference type="RuleBase" id="RU004181"/>
    </source>
</evidence>
<feature type="transmembrane region" description="Helical" evidence="9">
    <location>
        <begin position="125"/>
        <end position="146"/>
    </location>
</feature>
<dbReference type="NCBIfam" id="TIGR00077">
    <property type="entry name" value="lspA"/>
    <property type="match status" value="1"/>
</dbReference>
<proteinExistence type="inferred from homology"/>
<evidence type="ECO:0000256" key="10">
    <source>
        <dbReference type="RuleBase" id="RU000594"/>
    </source>
</evidence>
<evidence type="ECO:0000256" key="8">
    <source>
        <dbReference type="ARBA" id="ARBA00023136"/>
    </source>
</evidence>
<dbReference type="EC" id="3.4.23.36" evidence="9"/>
<keyword evidence="4 9" id="KW-0812">Transmembrane</keyword>
<dbReference type="InterPro" id="IPR001872">
    <property type="entry name" value="Peptidase_A8"/>
</dbReference>
<reference evidence="12" key="1">
    <citation type="submission" date="2017-11" db="EMBL/GenBank/DDBJ databases">
        <title>Three new genomes from thermophilic consortium.</title>
        <authorList>
            <person name="Quaggio R."/>
            <person name="Amgarten D."/>
            <person name="Setubal J.C."/>
        </authorList>
    </citation>
    <scope>NUCLEOTIDE SEQUENCE</scope>
    <source>
        <strain evidence="12">ZCTH01-B2</strain>
    </source>
</reference>
<keyword evidence="3 9" id="KW-0645">Protease</keyword>
<comment type="caution">
    <text evidence="12">The sequence shown here is derived from an EMBL/GenBank/DDBJ whole genome shotgun (WGS) entry which is preliminary data.</text>
</comment>
<dbReference type="GO" id="GO:0006508">
    <property type="term" value="P:proteolysis"/>
    <property type="evidence" value="ECO:0007669"/>
    <property type="project" value="UniProtKB-KW"/>
</dbReference>
<comment type="catalytic activity">
    <reaction evidence="9 10">
        <text>Release of signal peptides from bacterial membrane prolipoproteins. Hydrolyzes -Xaa-Yaa-Zaa-|-(S,diacylglyceryl)Cys-, in which Xaa is hydrophobic (preferably Leu), and Yaa (Ala or Ser) and Zaa (Gly or Ala) have small, neutral side chains.</text>
        <dbReference type="EC" id="3.4.23.36"/>
    </reaction>
</comment>
<evidence type="ECO:0000256" key="2">
    <source>
        <dbReference type="ARBA" id="ARBA00022475"/>
    </source>
</evidence>
<dbReference type="PROSITE" id="PS00855">
    <property type="entry name" value="SPASE_II"/>
    <property type="match status" value="1"/>
</dbReference>
<accession>A0A953I787</accession>
<evidence type="ECO:0000256" key="9">
    <source>
        <dbReference type="HAMAP-Rule" id="MF_00161"/>
    </source>
</evidence>
<dbReference type="AlphaFoldDB" id="A0A953I787"/>
<evidence type="ECO:0000313" key="13">
    <source>
        <dbReference type="Proteomes" id="UP000732377"/>
    </source>
</evidence>
<dbReference type="RefSeq" id="WP_273377587.1">
    <property type="nucleotide sequence ID" value="NZ_PIUK01000006.1"/>
</dbReference>
<evidence type="ECO:0000256" key="5">
    <source>
        <dbReference type="ARBA" id="ARBA00022750"/>
    </source>
</evidence>
<protein>
    <recommendedName>
        <fullName evidence="9">Lipoprotein signal peptidase</fullName>
        <ecNumber evidence="9">3.4.23.36</ecNumber>
    </recommendedName>
    <alternativeName>
        <fullName evidence="9">Prolipoprotein signal peptidase</fullName>
    </alternativeName>
    <alternativeName>
        <fullName evidence="9">Signal peptidase II</fullName>
        <shortName evidence="9">SPase II</shortName>
    </alternativeName>
</protein>
<feature type="transmembrane region" description="Helical" evidence="9">
    <location>
        <begin position="87"/>
        <end position="105"/>
    </location>
</feature>
<dbReference type="GO" id="GO:0004190">
    <property type="term" value="F:aspartic-type endopeptidase activity"/>
    <property type="evidence" value="ECO:0007669"/>
    <property type="project" value="UniProtKB-UniRule"/>
</dbReference>
<evidence type="ECO:0000313" key="12">
    <source>
        <dbReference type="EMBL" id="MBY6274901.1"/>
    </source>
</evidence>
<name>A0A953I787_SYMTR</name>
<comment type="pathway">
    <text evidence="9">Protein modification; lipoprotein biosynthesis (signal peptide cleavage).</text>
</comment>
<dbReference type="GO" id="GO:0005886">
    <property type="term" value="C:plasma membrane"/>
    <property type="evidence" value="ECO:0007669"/>
    <property type="project" value="UniProtKB-SubCell"/>
</dbReference>
<keyword evidence="5 9" id="KW-0064">Aspartyl protease</keyword>
<gene>
    <name evidence="9 12" type="primary">lspA</name>
    <name evidence="12" type="ORF">CWE10_01585</name>
</gene>
<organism evidence="12 13">
    <name type="scientific">Symbiobacterium thermophilum</name>
    <dbReference type="NCBI Taxonomy" id="2734"/>
    <lineage>
        <taxon>Bacteria</taxon>
        <taxon>Bacillati</taxon>
        <taxon>Bacillota</taxon>
        <taxon>Clostridia</taxon>
        <taxon>Eubacteriales</taxon>
        <taxon>Symbiobacteriaceae</taxon>
        <taxon>Symbiobacterium</taxon>
    </lineage>
</organism>
<evidence type="ECO:0000256" key="1">
    <source>
        <dbReference type="ARBA" id="ARBA00006139"/>
    </source>
</evidence>
<dbReference type="PRINTS" id="PR00781">
    <property type="entry name" value="LIPOSIGPTASE"/>
</dbReference>
<keyword evidence="6 9" id="KW-0378">Hydrolase</keyword>
<keyword evidence="2 9" id="KW-1003">Cell membrane</keyword>
<keyword evidence="8 9" id="KW-0472">Membrane</keyword>
<evidence type="ECO:0000256" key="4">
    <source>
        <dbReference type="ARBA" id="ARBA00022692"/>
    </source>
</evidence>
<dbReference type="PANTHER" id="PTHR33695">
    <property type="entry name" value="LIPOPROTEIN SIGNAL PEPTIDASE"/>
    <property type="match status" value="1"/>
</dbReference>
<feature type="active site" evidence="9">
    <location>
        <position position="129"/>
    </location>
</feature>
<evidence type="ECO:0000256" key="3">
    <source>
        <dbReference type="ARBA" id="ARBA00022670"/>
    </source>
</evidence>
<comment type="function">
    <text evidence="9 10">This protein specifically catalyzes the removal of signal peptides from prolipoproteins.</text>
</comment>
<keyword evidence="7 9" id="KW-1133">Transmembrane helix</keyword>
<dbReference type="HAMAP" id="MF_00161">
    <property type="entry name" value="LspA"/>
    <property type="match status" value="1"/>
</dbReference>
<dbReference type="Proteomes" id="UP000732377">
    <property type="component" value="Unassembled WGS sequence"/>
</dbReference>
<feature type="transmembrane region" description="Helical" evidence="9">
    <location>
        <begin position="58"/>
        <end position="75"/>
    </location>
</feature>